<evidence type="ECO:0000259" key="1">
    <source>
        <dbReference type="Pfam" id="PF05065"/>
    </source>
</evidence>
<sequence length="75" mass="8373">MPESDMKFELDNVPARVIAHWTKASRQMLDDLPQLMGIIDTEPLDGLALKEDLQILSGDVAFERQALLSLPPSCH</sequence>
<dbReference type="InterPro" id="IPR054612">
    <property type="entry name" value="Phage_capsid-like_C"/>
</dbReference>
<accession>A0A1B2EBC9</accession>
<proteinExistence type="predicted"/>
<name>A0A1B2EBC9_9HYPH</name>
<dbReference type="Pfam" id="PF05065">
    <property type="entry name" value="Phage_capsid"/>
    <property type="match status" value="1"/>
</dbReference>
<organism evidence="2">
    <name type="scientific">Microvirga ossetica</name>
    <dbReference type="NCBI Taxonomy" id="1882682"/>
    <lineage>
        <taxon>Bacteria</taxon>
        <taxon>Pseudomonadati</taxon>
        <taxon>Pseudomonadota</taxon>
        <taxon>Alphaproteobacteria</taxon>
        <taxon>Hyphomicrobiales</taxon>
        <taxon>Methylobacteriaceae</taxon>
        <taxon>Microvirga</taxon>
    </lineage>
</organism>
<gene>
    <name evidence="2" type="ORF">BB934_02325</name>
</gene>
<dbReference type="SUPFAM" id="SSF56563">
    <property type="entry name" value="Major capsid protein gp5"/>
    <property type="match status" value="1"/>
</dbReference>
<dbReference type="EMBL" id="CP016616">
    <property type="protein sequence ID" value="ANY77192.1"/>
    <property type="molecule type" value="Genomic_DNA"/>
</dbReference>
<dbReference type="Gene3D" id="3.30.2400.10">
    <property type="entry name" value="Major capsid protein gp5"/>
    <property type="match status" value="1"/>
</dbReference>
<evidence type="ECO:0000313" key="2">
    <source>
        <dbReference type="EMBL" id="ANY77192.1"/>
    </source>
</evidence>
<dbReference type="OrthoDB" id="637859at2"/>
<dbReference type="KEGG" id="moc:BB934_02325"/>
<dbReference type="AlphaFoldDB" id="A0A1B2EBC9"/>
<protein>
    <recommendedName>
        <fullName evidence="1">Phage capsid-like C-terminal domain-containing protein</fullName>
    </recommendedName>
</protein>
<feature type="domain" description="Phage capsid-like C-terminal" evidence="1">
    <location>
        <begin position="2"/>
        <end position="59"/>
    </location>
</feature>
<reference evidence="2" key="1">
    <citation type="submission" date="2016-07" db="EMBL/GenBank/DDBJ databases">
        <title>Microvirga ossetica sp. nov. a new species of rhizobia isolated from root nodules of the legume species Vicia alpestris Steven originated from North Ossetia region in the Caucasus.</title>
        <authorList>
            <person name="Safronova V.I."/>
            <person name="Kuznetsova I.G."/>
            <person name="Sazanova A.L."/>
            <person name="Belimov A."/>
            <person name="Andronov E."/>
            <person name="Osledkin Y.S."/>
            <person name="Onishchuk O.P."/>
            <person name="Kurchak O.N."/>
            <person name="Shaposhnikov A.I."/>
            <person name="Willems A."/>
            <person name="Tikhonovich I.A."/>
        </authorList>
    </citation>
    <scope>NUCLEOTIDE SEQUENCE [LARGE SCALE GENOMIC DNA]</scope>
    <source>
        <strain evidence="2">V5/3M</strain>
    </source>
</reference>